<dbReference type="AlphaFoldDB" id="A0A5C6M2D6"/>
<name>A0A5C6M2D6_9PLAN</name>
<dbReference type="Gene3D" id="2.115.10.20">
    <property type="entry name" value="Glycosyl hydrolase domain, family 43"/>
    <property type="match status" value="2"/>
</dbReference>
<evidence type="ECO:0008006" key="3">
    <source>
        <dbReference type="Google" id="ProtNLM"/>
    </source>
</evidence>
<reference evidence="1 2" key="1">
    <citation type="submission" date="2019-08" db="EMBL/GenBank/DDBJ databases">
        <title>100 year-old enigma solved: identification of Planctomyces bekefii, the type genus and species of the phylum Planctomycetes.</title>
        <authorList>
            <person name="Svetlana D.N."/>
            <person name="Overmann J."/>
        </authorList>
    </citation>
    <scope>NUCLEOTIDE SEQUENCE [LARGE SCALE GENOMIC DNA]</scope>
    <source>
        <strain evidence="1">Phe10_nw2017</strain>
    </source>
</reference>
<reference evidence="1 2" key="2">
    <citation type="submission" date="2019-08" db="EMBL/GenBank/DDBJ databases">
        <authorList>
            <person name="Henke P."/>
        </authorList>
    </citation>
    <scope>NUCLEOTIDE SEQUENCE [LARGE SCALE GENOMIC DNA]</scope>
    <source>
        <strain evidence="1">Phe10_nw2017</strain>
    </source>
</reference>
<keyword evidence="2" id="KW-1185">Reference proteome</keyword>
<dbReference type="Proteomes" id="UP000321083">
    <property type="component" value="Unassembled WGS sequence"/>
</dbReference>
<evidence type="ECO:0000313" key="2">
    <source>
        <dbReference type="Proteomes" id="UP000321083"/>
    </source>
</evidence>
<proteinExistence type="predicted"/>
<dbReference type="SUPFAM" id="SSF75005">
    <property type="entry name" value="Arabinanase/levansucrase/invertase"/>
    <property type="match status" value="2"/>
</dbReference>
<dbReference type="InterPro" id="IPR023296">
    <property type="entry name" value="Glyco_hydro_beta-prop_sf"/>
</dbReference>
<dbReference type="EMBL" id="SRHE01000795">
    <property type="protein sequence ID" value="TWW08192.1"/>
    <property type="molecule type" value="Genomic_DNA"/>
</dbReference>
<gene>
    <name evidence="1" type="ORF">E3A20_26800</name>
</gene>
<comment type="caution">
    <text evidence="1">The sequence shown here is derived from an EMBL/GenBank/DDBJ whole genome shotgun (WGS) entry which is preliminary data.</text>
</comment>
<evidence type="ECO:0000313" key="1">
    <source>
        <dbReference type="EMBL" id="TWW08192.1"/>
    </source>
</evidence>
<sequence length="221" mass="25541">MSLGYATSRDGVSWERVGGGPLVSDYWVEDMMVVRHEGRYYMFSEGLNDQAQLMTSADGVTWHREGTLDVRLRDGRPIPPGPFGTPNGLYRDGRWYLLYERRDLGVWLAVSEDLKTWTNVSDEPVIVPGPEPWCSRMIAMNQVQRVGDRYVAVLHGTGDSEKPRRWVPYLAESEDLLTWKRRGQPLRPVMENRSSGMLVHDGAEWRLYTTHDRVDLYRPQR</sequence>
<organism evidence="1 2">
    <name type="scientific">Planctomyces bekefii</name>
    <dbReference type="NCBI Taxonomy" id="1653850"/>
    <lineage>
        <taxon>Bacteria</taxon>
        <taxon>Pseudomonadati</taxon>
        <taxon>Planctomycetota</taxon>
        <taxon>Planctomycetia</taxon>
        <taxon>Planctomycetales</taxon>
        <taxon>Planctomycetaceae</taxon>
        <taxon>Planctomyces</taxon>
    </lineage>
</organism>
<protein>
    <recommendedName>
        <fullName evidence="3">Glycosylase</fullName>
    </recommendedName>
</protein>
<accession>A0A5C6M2D6</accession>